<protein>
    <submittedName>
        <fullName evidence="2">Tubulin-like protein</fullName>
    </submittedName>
</protein>
<feature type="region of interest" description="Disordered" evidence="1">
    <location>
        <begin position="1"/>
        <end position="21"/>
    </location>
</feature>
<evidence type="ECO:0000313" key="2">
    <source>
        <dbReference type="EMBL" id="PWK86281.1"/>
    </source>
</evidence>
<dbReference type="Pfam" id="PF13809">
    <property type="entry name" value="Tubulin_2"/>
    <property type="match status" value="1"/>
</dbReference>
<dbReference type="InterPro" id="IPR025904">
    <property type="entry name" value="Tubulin-like"/>
</dbReference>
<name>A0A316I1A2_9PSEU</name>
<evidence type="ECO:0000313" key="3">
    <source>
        <dbReference type="Proteomes" id="UP000246005"/>
    </source>
</evidence>
<evidence type="ECO:0000256" key="1">
    <source>
        <dbReference type="SAM" id="MobiDB-lite"/>
    </source>
</evidence>
<feature type="compositionally biased region" description="Basic residues" evidence="1">
    <location>
        <begin position="9"/>
        <end position="21"/>
    </location>
</feature>
<dbReference type="EMBL" id="QGHB01000005">
    <property type="protein sequence ID" value="PWK86281.1"/>
    <property type="molecule type" value="Genomic_DNA"/>
</dbReference>
<proteinExistence type="predicted"/>
<gene>
    <name evidence="2" type="ORF">C8D88_105324</name>
</gene>
<accession>A0A316I1A2</accession>
<sequence length="92" mass="9943">MAATTTGRAAHRSARPRRLPAAGRRRTALFETLRERPSAVRIPLPSEIVTKSLPCNVFVAFSVAGGTGGGVFLDFLRLIADAFALEDLHVRI</sequence>
<organism evidence="2 3">
    <name type="scientific">Lentzea atacamensis</name>
    <dbReference type="NCBI Taxonomy" id="531938"/>
    <lineage>
        <taxon>Bacteria</taxon>
        <taxon>Bacillati</taxon>
        <taxon>Actinomycetota</taxon>
        <taxon>Actinomycetes</taxon>
        <taxon>Pseudonocardiales</taxon>
        <taxon>Pseudonocardiaceae</taxon>
        <taxon>Lentzea</taxon>
    </lineage>
</organism>
<comment type="caution">
    <text evidence="2">The sequence shown here is derived from an EMBL/GenBank/DDBJ whole genome shotgun (WGS) entry which is preliminary data.</text>
</comment>
<dbReference type="Proteomes" id="UP000246005">
    <property type="component" value="Unassembled WGS sequence"/>
</dbReference>
<dbReference type="AlphaFoldDB" id="A0A316I1A2"/>
<reference evidence="2 3" key="1">
    <citation type="submission" date="2018-05" db="EMBL/GenBank/DDBJ databases">
        <title>Genomic Encyclopedia of Type Strains, Phase IV (KMG-IV): sequencing the most valuable type-strain genomes for metagenomic binning, comparative biology and taxonomic classification.</title>
        <authorList>
            <person name="Goeker M."/>
        </authorList>
    </citation>
    <scope>NUCLEOTIDE SEQUENCE [LARGE SCALE GENOMIC DNA]</scope>
    <source>
        <strain evidence="2 3">DSM 45480</strain>
    </source>
</reference>